<protein>
    <recommendedName>
        <fullName evidence="5 9">L-2,4-diaminobutyric acid acetyltransferase</fullName>
        <shortName evidence="9">DABA acetyltransferase</shortName>
        <ecNumber evidence="4 9">2.3.1.178</ecNumber>
    </recommendedName>
</protein>
<keyword evidence="6 9" id="KW-0808">Transferase</keyword>
<dbReference type="CDD" id="cd04301">
    <property type="entry name" value="NAT_SF"/>
    <property type="match status" value="1"/>
</dbReference>
<keyword evidence="12" id="KW-1185">Reference proteome</keyword>
<evidence type="ECO:0000256" key="1">
    <source>
        <dbReference type="ARBA" id="ARBA00003741"/>
    </source>
</evidence>
<comment type="function">
    <text evidence="1 9">Catalyzes the acetylation of L-2,4-diaminobutyrate (DABA) to gamma-N-acetyl-alpha,gamma-diaminobutyric acid (ADABA) with acetyl coenzyme A.</text>
</comment>
<dbReference type="EMBL" id="FNKD01000003">
    <property type="protein sequence ID" value="SDQ95686.1"/>
    <property type="molecule type" value="Genomic_DNA"/>
</dbReference>
<dbReference type="PROSITE" id="PS51186">
    <property type="entry name" value="GNAT"/>
    <property type="match status" value="1"/>
</dbReference>
<accession>A0A1H1F5L4</accession>
<comment type="similarity">
    <text evidence="3 9">Belongs to the acetyltransferase family. EctA subfamily.</text>
</comment>
<dbReference type="Gene3D" id="3.40.630.30">
    <property type="match status" value="1"/>
</dbReference>
<dbReference type="UniPathway" id="UPA00067">
    <property type="reaction ID" value="UER00122"/>
</dbReference>
<dbReference type="EC" id="2.3.1.178" evidence="4 9"/>
<dbReference type="InterPro" id="IPR000182">
    <property type="entry name" value="GNAT_dom"/>
</dbReference>
<evidence type="ECO:0000256" key="2">
    <source>
        <dbReference type="ARBA" id="ARBA00004978"/>
    </source>
</evidence>
<dbReference type="Pfam" id="PF00583">
    <property type="entry name" value="Acetyltransf_1"/>
    <property type="match status" value="1"/>
</dbReference>
<organism evidence="11 12">
    <name type="scientific">Virgibacillus salinus</name>
    <dbReference type="NCBI Taxonomy" id="553311"/>
    <lineage>
        <taxon>Bacteria</taxon>
        <taxon>Bacillati</taxon>
        <taxon>Bacillota</taxon>
        <taxon>Bacilli</taxon>
        <taxon>Bacillales</taxon>
        <taxon>Bacillaceae</taxon>
        <taxon>Virgibacillus</taxon>
    </lineage>
</organism>
<proteinExistence type="inferred from homology"/>
<evidence type="ECO:0000256" key="4">
    <source>
        <dbReference type="ARBA" id="ARBA00012355"/>
    </source>
</evidence>
<evidence type="ECO:0000256" key="3">
    <source>
        <dbReference type="ARBA" id="ARBA00010712"/>
    </source>
</evidence>
<dbReference type="GO" id="GO:0033816">
    <property type="term" value="F:diaminobutyrate acetyltransferase activity"/>
    <property type="evidence" value="ECO:0007669"/>
    <property type="project" value="UniProtKB-EC"/>
</dbReference>
<dbReference type="AlphaFoldDB" id="A0A1H1F5L4"/>
<comment type="pathway">
    <text evidence="2 9">Amine and polyamine biosynthesis; ectoine biosynthesis; L-ectoine from L-aspartate 4-semialdehyde: step 2/3.</text>
</comment>
<evidence type="ECO:0000259" key="10">
    <source>
        <dbReference type="PROSITE" id="PS51186"/>
    </source>
</evidence>
<evidence type="ECO:0000313" key="12">
    <source>
        <dbReference type="Proteomes" id="UP000199444"/>
    </source>
</evidence>
<evidence type="ECO:0000256" key="6">
    <source>
        <dbReference type="ARBA" id="ARBA00022679"/>
    </source>
</evidence>
<feature type="domain" description="N-acetyltransferase" evidence="10">
    <location>
        <begin position="24"/>
        <end position="165"/>
    </location>
</feature>
<reference evidence="11 12" key="1">
    <citation type="submission" date="2016-10" db="EMBL/GenBank/DDBJ databases">
        <authorList>
            <person name="de Groot N.N."/>
        </authorList>
    </citation>
    <scope>NUCLEOTIDE SEQUENCE [LARGE SCALE GENOMIC DNA]</scope>
    <source>
        <strain evidence="11 12">CGMCC 1.10449</strain>
    </source>
</reference>
<evidence type="ECO:0000256" key="8">
    <source>
        <dbReference type="ARBA" id="ARBA00048924"/>
    </source>
</evidence>
<dbReference type="InterPro" id="IPR012772">
    <property type="entry name" value="Ectoine_EctA"/>
</dbReference>
<name>A0A1H1F5L4_9BACI</name>
<comment type="catalytic activity">
    <reaction evidence="8 9">
        <text>L-2,4-diaminobutanoate + acetyl-CoA = (2S)-4-acetamido-2-aminobutanoate + CoA + H(+)</text>
        <dbReference type="Rhea" id="RHEA:16901"/>
        <dbReference type="ChEBI" id="CHEBI:15378"/>
        <dbReference type="ChEBI" id="CHEBI:57287"/>
        <dbReference type="ChEBI" id="CHEBI:57288"/>
        <dbReference type="ChEBI" id="CHEBI:58761"/>
        <dbReference type="ChEBI" id="CHEBI:58929"/>
        <dbReference type="EC" id="2.3.1.178"/>
    </reaction>
</comment>
<dbReference type="SUPFAM" id="SSF55729">
    <property type="entry name" value="Acyl-CoA N-acyltransferases (Nat)"/>
    <property type="match status" value="1"/>
</dbReference>
<dbReference type="GO" id="GO:0019491">
    <property type="term" value="P:ectoine biosynthetic process"/>
    <property type="evidence" value="ECO:0007669"/>
    <property type="project" value="UniProtKB-UniPathway"/>
</dbReference>
<evidence type="ECO:0000313" key="11">
    <source>
        <dbReference type="EMBL" id="SDQ95686.1"/>
    </source>
</evidence>
<evidence type="ECO:0000256" key="5">
    <source>
        <dbReference type="ARBA" id="ARBA00017935"/>
    </source>
</evidence>
<sequence length="189" mass="21209">MGGESINKGGTSEISIPNDIKTEFHFRKPDKNDGAAVWELIKDTGVLDLNSSYSYLMWCELFSETSIVADREGETVGFISGFIHPDSPDTLFIWQVAVNESERGRGLGTKMLYQLLNRTFCEEVSYVEATVSPSNTPSQHLFKGLAMKLETNCLINDYFSADDFPREGHEDELLFKIGPIKEENKIIKG</sequence>
<keyword evidence="7 9" id="KW-0012">Acyltransferase</keyword>
<dbReference type="NCBIfam" id="TIGR02406">
    <property type="entry name" value="ectoine_EctA"/>
    <property type="match status" value="1"/>
</dbReference>
<dbReference type="STRING" id="553311.SAMN05216231_3197"/>
<evidence type="ECO:0000256" key="7">
    <source>
        <dbReference type="ARBA" id="ARBA00023315"/>
    </source>
</evidence>
<dbReference type="InterPro" id="IPR016181">
    <property type="entry name" value="Acyl_CoA_acyltransferase"/>
</dbReference>
<dbReference type="Proteomes" id="UP000199444">
    <property type="component" value="Unassembled WGS sequence"/>
</dbReference>
<evidence type="ECO:0000256" key="9">
    <source>
        <dbReference type="RuleBase" id="RU365045"/>
    </source>
</evidence>
<gene>
    <name evidence="9" type="primary">ectA</name>
    <name evidence="11" type="ORF">SAMN05216231_3197</name>
</gene>
<dbReference type="RefSeq" id="WP_342729451.1">
    <property type="nucleotide sequence ID" value="NZ_FNKD01000003.1"/>
</dbReference>